<organism evidence="6 7">
    <name type="scientific">Nitrosomonas marina</name>
    <dbReference type="NCBI Taxonomy" id="917"/>
    <lineage>
        <taxon>Bacteria</taxon>
        <taxon>Pseudomonadati</taxon>
        <taxon>Pseudomonadota</taxon>
        <taxon>Betaproteobacteria</taxon>
        <taxon>Nitrosomonadales</taxon>
        <taxon>Nitrosomonadaceae</taxon>
        <taxon>Nitrosomonas</taxon>
    </lineage>
</organism>
<evidence type="ECO:0000256" key="4">
    <source>
        <dbReference type="ARBA" id="ARBA00023163"/>
    </source>
</evidence>
<evidence type="ECO:0000256" key="3">
    <source>
        <dbReference type="ARBA" id="ARBA00023125"/>
    </source>
</evidence>
<comment type="similarity">
    <text evidence="1">Belongs to the LysR transcriptional regulatory family.</text>
</comment>
<dbReference type="EMBL" id="FOCP01000007">
    <property type="protein sequence ID" value="SEN09657.1"/>
    <property type="molecule type" value="Genomic_DNA"/>
</dbReference>
<dbReference type="Gene3D" id="3.40.190.290">
    <property type="match status" value="1"/>
</dbReference>
<dbReference type="PANTHER" id="PTHR30126:SF5">
    <property type="entry name" value="HTH-TYPE TRANSCRIPTIONAL ACTIVATOR CMPR"/>
    <property type="match status" value="1"/>
</dbReference>
<evidence type="ECO:0000313" key="6">
    <source>
        <dbReference type="EMBL" id="SEN09657.1"/>
    </source>
</evidence>
<dbReference type="PANTHER" id="PTHR30126">
    <property type="entry name" value="HTH-TYPE TRANSCRIPTIONAL REGULATOR"/>
    <property type="match status" value="1"/>
</dbReference>
<dbReference type="InterPro" id="IPR036388">
    <property type="entry name" value="WH-like_DNA-bd_sf"/>
</dbReference>
<dbReference type="Pfam" id="PF03466">
    <property type="entry name" value="LysR_substrate"/>
    <property type="match status" value="1"/>
</dbReference>
<evidence type="ECO:0000313" key="7">
    <source>
        <dbReference type="Proteomes" id="UP000199459"/>
    </source>
</evidence>
<evidence type="ECO:0000259" key="5">
    <source>
        <dbReference type="PROSITE" id="PS50931"/>
    </source>
</evidence>
<proteinExistence type="inferred from homology"/>
<dbReference type="InterPro" id="IPR000847">
    <property type="entry name" value="LysR_HTH_N"/>
</dbReference>
<dbReference type="Pfam" id="PF00126">
    <property type="entry name" value="HTH_1"/>
    <property type="match status" value="1"/>
</dbReference>
<dbReference type="Proteomes" id="UP000199459">
    <property type="component" value="Unassembled WGS sequence"/>
</dbReference>
<dbReference type="GO" id="GO:0003700">
    <property type="term" value="F:DNA-binding transcription factor activity"/>
    <property type="evidence" value="ECO:0007669"/>
    <property type="project" value="InterPro"/>
</dbReference>
<dbReference type="PRINTS" id="PR00039">
    <property type="entry name" value="HTHLYSR"/>
</dbReference>
<dbReference type="RefSeq" id="WP_090630395.1">
    <property type="nucleotide sequence ID" value="NZ_FOCP01000007.1"/>
</dbReference>
<protein>
    <submittedName>
        <fullName evidence="6">DNA-binding transcriptional regulator, LysR family</fullName>
    </submittedName>
</protein>
<keyword evidence="3 6" id="KW-0238">DNA-binding</keyword>
<name>A0A1H8DSZ7_9PROT</name>
<dbReference type="OrthoDB" id="9785745at2"/>
<dbReference type="SUPFAM" id="SSF46785">
    <property type="entry name" value="Winged helix' DNA-binding domain"/>
    <property type="match status" value="1"/>
</dbReference>
<dbReference type="InterPro" id="IPR005119">
    <property type="entry name" value="LysR_subst-bd"/>
</dbReference>
<dbReference type="STRING" id="917.SAMN05216326_13811"/>
<dbReference type="CDD" id="cd08419">
    <property type="entry name" value="PBP2_CbbR_RubisCO_like"/>
    <property type="match status" value="1"/>
</dbReference>
<accession>A0A1H8DSZ7</accession>
<gene>
    <name evidence="6" type="ORF">SAMN05216325_107148</name>
</gene>
<feature type="domain" description="HTH lysR-type" evidence="5">
    <location>
        <begin position="1"/>
        <end position="61"/>
    </location>
</feature>
<dbReference type="SUPFAM" id="SSF53850">
    <property type="entry name" value="Periplasmic binding protein-like II"/>
    <property type="match status" value="1"/>
</dbReference>
<evidence type="ECO:0000256" key="2">
    <source>
        <dbReference type="ARBA" id="ARBA00023015"/>
    </source>
</evidence>
<evidence type="ECO:0000256" key="1">
    <source>
        <dbReference type="ARBA" id="ARBA00009437"/>
    </source>
</evidence>
<dbReference type="PROSITE" id="PS50931">
    <property type="entry name" value="HTH_LYSR"/>
    <property type="match status" value="1"/>
</dbReference>
<reference evidence="6 7" key="1">
    <citation type="submission" date="2016-10" db="EMBL/GenBank/DDBJ databases">
        <authorList>
            <person name="de Groot N.N."/>
        </authorList>
    </citation>
    <scope>NUCLEOTIDE SEQUENCE [LARGE SCALE GENOMIC DNA]</scope>
    <source>
        <strain evidence="6 7">Nm22</strain>
    </source>
</reference>
<sequence>MRHGTLRQLEVFEAIVRYGSYTRAAEELFLSQPTVSMQIKKLTDAVGLPLFEQIGKKIYLTDAGKELHEMNQDIFKCFERFEMIAADMKGMKTGKLRLAVVTTAKYFVPRLLGMFCRKHPGIEVFLKVTNRANILERLANNLDDLYVLGQPPKEIDVIAETFLENQLVALASVDHPLASEKEITPNRIVKEPFISRESGSGTRIATERFFADQGLKLKVRMELGSNEAIKQAIIGGLGISILSHHTVALDAPAKQLIVLDVKGLPINRHWHYAYPAGKQLSVVAQVFLEYLQQASQLLADVSCHYGNTGHCPLLPNQNQTLRVNPEHTLGKISSGSQ</sequence>
<dbReference type="AlphaFoldDB" id="A0A1H8DSZ7"/>
<keyword evidence="2" id="KW-0805">Transcription regulation</keyword>
<dbReference type="Gene3D" id="1.10.10.10">
    <property type="entry name" value="Winged helix-like DNA-binding domain superfamily/Winged helix DNA-binding domain"/>
    <property type="match status" value="1"/>
</dbReference>
<dbReference type="GO" id="GO:0000976">
    <property type="term" value="F:transcription cis-regulatory region binding"/>
    <property type="evidence" value="ECO:0007669"/>
    <property type="project" value="TreeGrafter"/>
</dbReference>
<dbReference type="InterPro" id="IPR036390">
    <property type="entry name" value="WH_DNA-bd_sf"/>
</dbReference>
<keyword evidence="4" id="KW-0804">Transcription</keyword>